<dbReference type="AlphaFoldDB" id="A0AA41RWI9"/>
<name>A0AA41RWI9_PAPNU</name>
<dbReference type="EMBL" id="JAJJMA010000131">
    <property type="protein sequence ID" value="MCL7021388.1"/>
    <property type="molecule type" value="Genomic_DNA"/>
</dbReference>
<comment type="caution">
    <text evidence="1">The sequence shown here is derived from an EMBL/GenBank/DDBJ whole genome shotgun (WGS) entry which is preliminary data.</text>
</comment>
<reference evidence="1" key="1">
    <citation type="submission" date="2022-03" db="EMBL/GenBank/DDBJ databases">
        <title>A functionally conserved STORR gene fusion in Papaver species that diverged 16.8 million years ago.</title>
        <authorList>
            <person name="Catania T."/>
        </authorList>
    </citation>
    <scope>NUCLEOTIDE SEQUENCE</scope>
    <source>
        <strain evidence="1">S-191538</strain>
    </source>
</reference>
<organism evidence="1 2">
    <name type="scientific">Papaver nudicaule</name>
    <name type="common">Iceland poppy</name>
    <dbReference type="NCBI Taxonomy" id="74823"/>
    <lineage>
        <taxon>Eukaryota</taxon>
        <taxon>Viridiplantae</taxon>
        <taxon>Streptophyta</taxon>
        <taxon>Embryophyta</taxon>
        <taxon>Tracheophyta</taxon>
        <taxon>Spermatophyta</taxon>
        <taxon>Magnoliopsida</taxon>
        <taxon>Ranunculales</taxon>
        <taxon>Papaveraceae</taxon>
        <taxon>Papaveroideae</taxon>
        <taxon>Papaver</taxon>
    </lineage>
</organism>
<sequence length="77" mass="8881">MFGKARFQNYKGLKPIRINKEGEEEFYGYGYTGKYLNDGKPMDFGTSKPQLEPNNLGYHQYIGYGYKPVDGTRSRAE</sequence>
<protein>
    <submittedName>
        <fullName evidence="1">Uncharacterized protein</fullName>
    </submittedName>
</protein>
<proteinExistence type="predicted"/>
<evidence type="ECO:0000313" key="2">
    <source>
        <dbReference type="Proteomes" id="UP001177140"/>
    </source>
</evidence>
<gene>
    <name evidence="1" type="ORF">MKW94_015258</name>
</gene>
<accession>A0AA41RWI9</accession>
<evidence type="ECO:0000313" key="1">
    <source>
        <dbReference type="EMBL" id="MCL7021388.1"/>
    </source>
</evidence>
<keyword evidence="2" id="KW-1185">Reference proteome</keyword>
<dbReference type="Proteomes" id="UP001177140">
    <property type="component" value="Unassembled WGS sequence"/>
</dbReference>